<name>A0A392USR0_9FABA</name>
<proteinExistence type="predicted"/>
<protein>
    <submittedName>
        <fullName evidence="1">Uncharacterized protein</fullName>
    </submittedName>
</protein>
<sequence>CISATRSAMVLGQVDLLALAQHAAGLAQRAV</sequence>
<reference evidence="1 2" key="1">
    <citation type="journal article" date="2018" name="Front. Plant Sci.">
        <title>Red Clover (Trifolium pratense) and Zigzag Clover (T. medium) - A Picture of Genomic Similarities and Differences.</title>
        <authorList>
            <person name="Dluhosova J."/>
            <person name="Istvanek J."/>
            <person name="Nedelnik J."/>
            <person name="Repkova J."/>
        </authorList>
    </citation>
    <scope>NUCLEOTIDE SEQUENCE [LARGE SCALE GENOMIC DNA]</scope>
    <source>
        <strain evidence="2">cv. 10/8</strain>
        <tissue evidence="1">Leaf</tissue>
    </source>
</reference>
<keyword evidence="2" id="KW-1185">Reference proteome</keyword>
<gene>
    <name evidence="1" type="ORF">A2U01_0100138</name>
</gene>
<feature type="non-terminal residue" evidence="1">
    <location>
        <position position="1"/>
    </location>
</feature>
<organism evidence="1 2">
    <name type="scientific">Trifolium medium</name>
    <dbReference type="NCBI Taxonomy" id="97028"/>
    <lineage>
        <taxon>Eukaryota</taxon>
        <taxon>Viridiplantae</taxon>
        <taxon>Streptophyta</taxon>
        <taxon>Embryophyta</taxon>
        <taxon>Tracheophyta</taxon>
        <taxon>Spermatophyta</taxon>
        <taxon>Magnoliopsida</taxon>
        <taxon>eudicotyledons</taxon>
        <taxon>Gunneridae</taxon>
        <taxon>Pentapetalae</taxon>
        <taxon>rosids</taxon>
        <taxon>fabids</taxon>
        <taxon>Fabales</taxon>
        <taxon>Fabaceae</taxon>
        <taxon>Papilionoideae</taxon>
        <taxon>50 kb inversion clade</taxon>
        <taxon>NPAAA clade</taxon>
        <taxon>Hologalegina</taxon>
        <taxon>IRL clade</taxon>
        <taxon>Trifolieae</taxon>
        <taxon>Trifolium</taxon>
    </lineage>
</organism>
<dbReference type="Proteomes" id="UP000265520">
    <property type="component" value="Unassembled WGS sequence"/>
</dbReference>
<accession>A0A392USR0</accession>
<dbReference type="AlphaFoldDB" id="A0A392USR0"/>
<comment type="caution">
    <text evidence="1">The sequence shown here is derived from an EMBL/GenBank/DDBJ whole genome shotgun (WGS) entry which is preliminary data.</text>
</comment>
<evidence type="ECO:0000313" key="1">
    <source>
        <dbReference type="EMBL" id="MCI78867.1"/>
    </source>
</evidence>
<evidence type="ECO:0000313" key="2">
    <source>
        <dbReference type="Proteomes" id="UP000265520"/>
    </source>
</evidence>
<dbReference type="EMBL" id="LXQA010960660">
    <property type="protein sequence ID" value="MCI78867.1"/>
    <property type="molecule type" value="Genomic_DNA"/>
</dbReference>